<name>A0A502F7J6_9FLAO</name>
<protein>
    <submittedName>
        <fullName evidence="1">Uncharacterized protein</fullName>
    </submittedName>
</protein>
<dbReference type="RefSeq" id="WP_140503068.1">
    <property type="nucleotide sequence ID" value="NZ_RCZH01000001.1"/>
</dbReference>
<keyword evidence="2" id="KW-1185">Reference proteome</keyword>
<evidence type="ECO:0000313" key="1">
    <source>
        <dbReference type="EMBL" id="TPG45347.1"/>
    </source>
</evidence>
<dbReference type="EMBL" id="RCZH01000001">
    <property type="protein sequence ID" value="TPG45347.1"/>
    <property type="molecule type" value="Genomic_DNA"/>
</dbReference>
<sequence>MGQYITLIFADEKIEIDNKIPHFYEDGYLIIPYNDETRSAAESLQKICKEGMTLDELFNFYIDTKFILNADKKINILGEYEGLNTDLDDLEEIDLVEFLKLLNLSDFKVLSYDDLAGDYILNFENFIYKNLDPQSNRPRIRMDKPYLYQYEGCLIHCLKDIETRRNNSNNNVL</sequence>
<reference evidence="1 2" key="1">
    <citation type="journal article" date="2019" name="Environ. Microbiol.">
        <title>Species interactions and distinct microbial communities in high Arctic permafrost affected cryosols are associated with the CH4 and CO2 gas fluxes.</title>
        <authorList>
            <person name="Altshuler I."/>
            <person name="Hamel J."/>
            <person name="Turney S."/>
            <person name="Magnuson E."/>
            <person name="Levesque R."/>
            <person name="Greer C."/>
            <person name="Whyte L.G."/>
        </authorList>
    </citation>
    <scope>NUCLEOTIDE SEQUENCE [LARGE SCALE GENOMIC DNA]</scope>
    <source>
        <strain evidence="1 2">42</strain>
    </source>
</reference>
<organism evidence="1 2">
    <name type="scientific">Flavobacterium pectinovorum</name>
    <dbReference type="NCBI Taxonomy" id="29533"/>
    <lineage>
        <taxon>Bacteria</taxon>
        <taxon>Pseudomonadati</taxon>
        <taxon>Bacteroidota</taxon>
        <taxon>Flavobacteriia</taxon>
        <taxon>Flavobacteriales</taxon>
        <taxon>Flavobacteriaceae</taxon>
        <taxon>Flavobacterium</taxon>
    </lineage>
</organism>
<gene>
    <name evidence="1" type="ORF">EAH81_01735</name>
</gene>
<dbReference type="OrthoDB" id="1349383at2"/>
<comment type="caution">
    <text evidence="1">The sequence shown here is derived from an EMBL/GenBank/DDBJ whole genome shotgun (WGS) entry which is preliminary data.</text>
</comment>
<dbReference type="Proteomes" id="UP000319700">
    <property type="component" value="Unassembled WGS sequence"/>
</dbReference>
<accession>A0A502F7J6</accession>
<dbReference type="AlphaFoldDB" id="A0A502F7J6"/>
<evidence type="ECO:0000313" key="2">
    <source>
        <dbReference type="Proteomes" id="UP000319700"/>
    </source>
</evidence>
<proteinExistence type="predicted"/>